<name>A0ABQ6MHY6_9STRA</name>
<sequence>PFPPPPISSYAFAYTGQESALARNNKEIGFYIRDLQRERDIAKKERVEAANKELSKKNQGDKKKMLLSDDEWAVAREFNKGRNLIELDAIPFNSWDNKTQDWVKKEHEMKEMRTRERKAKEERERKAREREIELEEQRERNGGKTDAEIKLEEEALRNKKPTLAERRRMSVHGGGGAAAAAGAAAGAGAGAGAAGGKKSRRQSSIH</sequence>
<dbReference type="EMBL" id="BRYB01004165">
    <property type="protein sequence ID" value="GMI26691.1"/>
    <property type="molecule type" value="Genomic_DNA"/>
</dbReference>
<evidence type="ECO:0000313" key="4">
    <source>
        <dbReference type="Proteomes" id="UP001165060"/>
    </source>
</evidence>
<evidence type="ECO:0008006" key="5">
    <source>
        <dbReference type="Google" id="ProtNLM"/>
    </source>
</evidence>
<comment type="caution">
    <text evidence="3">The sequence shown here is derived from an EMBL/GenBank/DDBJ whole genome shotgun (WGS) entry which is preliminary data.</text>
</comment>
<protein>
    <recommendedName>
        <fullName evidence="5">Calreticulin</fullName>
    </recommendedName>
</protein>
<gene>
    <name evidence="3" type="ORF">TeGR_g12532</name>
</gene>
<reference evidence="3 4" key="1">
    <citation type="journal article" date="2023" name="Commun. Biol.">
        <title>Genome analysis of Parmales, the sister group of diatoms, reveals the evolutionary specialization of diatoms from phago-mixotrophs to photoautotrophs.</title>
        <authorList>
            <person name="Ban H."/>
            <person name="Sato S."/>
            <person name="Yoshikawa S."/>
            <person name="Yamada K."/>
            <person name="Nakamura Y."/>
            <person name="Ichinomiya M."/>
            <person name="Sato N."/>
            <person name="Blanc-Mathieu R."/>
            <person name="Endo H."/>
            <person name="Kuwata A."/>
            <person name="Ogata H."/>
        </authorList>
    </citation>
    <scope>NUCLEOTIDE SEQUENCE [LARGE SCALE GENOMIC DNA]</scope>
</reference>
<feature type="compositionally biased region" description="Basic residues" evidence="2">
    <location>
        <begin position="197"/>
        <end position="206"/>
    </location>
</feature>
<evidence type="ECO:0000313" key="3">
    <source>
        <dbReference type="EMBL" id="GMI26691.1"/>
    </source>
</evidence>
<keyword evidence="1" id="KW-0175">Coiled coil</keyword>
<proteinExistence type="predicted"/>
<feature type="compositionally biased region" description="Gly residues" evidence="2">
    <location>
        <begin position="185"/>
        <end position="195"/>
    </location>
</feature>
<evidence type="ECO:0000256" key="1">
    <source>
        <dbReference type="SAM" id="Coils"/>
    </source>
</evidence>
<dbReference type="Proteomes" id="UP001165060">
    <property type="component" value="Unassembled WGS sequence"/>
</dbReference>
<feature type="coiled-coil region" evidence="1">
    <location>
        <begin position="32"/>
        <end position="64"/>
    </location>
</feature>
<feature type="compositionally biased region" description="Basic and acidic residues" evidence="2">
    <location>
        <begin position="107"/>
        <end position="168"/>
    </location>
</feature>
<feature type="region of interest" description="Disordered" evidence="2">
    <location>
        <begin position="107"/>
        <end position="206"/>
    </location>
</feature>
<organism evidence="3 4">
    <name type="scientific">Tetraparma gracilis</name>
    <dbReference type="NCBI Taxonomy" id="2962635"/>
    <lineage>
        <taxon>Eukaryota</taxon>
        <taxon>Sar</taxon>
        <taxon>Stramenopiles</taxon>
        <taxon>Ochrophyta</taxon>
        <taxon>Bolidophyceae</taxon>
        <taxon>Parmales</taxon>
        <taxon>Triparmaceae</taxon>
        <taxon>Tetraparma</taxon>
    </lineage>
</organism>
<keyword evidence="4" id="KW-1185">Reference proteome</keyword>
<feature type="non-terminal residue" evidence="3">
    <location>
        <position position="1"/>
    </location>
</feature>
<evidence type="ECO:0000256" key="2">
    <source>
        <dbReference type="SAM" id="MobiDB-lite"/>
    </source>
</evidence>
<accession>A0ABQ6MHY6</accession>